<dbReference type="PANTHER" id="PTHR42885:SF1">
    <property type="entry name" value="THREONINE-PHOSPHATE DECARBOXYLASE"/>
    <property type="match status" value="1"/>
</dbReference>
<dbReference type="InterPro" id="IPR015424">
    <property type="entry name" value="PyrdxlP-dep_Trfase"/>
</dbReference>
<dbReference type="InterPro" id="IPR015421">
    <property type="entry name" value="PyrdxlP-dep_Trfase_major"/>
</dbReference>
<feature type="domain" description="Aminotransferase class I/classII large" evidence="3">
    <location>
        <begin position="30"/>
        <end position="343"/>
    </location>
</feature>
<evidence type="ECO:0000313" key="4">
    <source>
        <dbReference type="EMBL" id="GAA5058093.1"/>
    </source>
</evidence>
<dbReference type="CDD" id="cd00609">
    <property type="entry name" value="AAT_like"/>
    <property type="match status" value="1"/>
</dbReference>
<dbReference type="InterPro" id="IPR004839">
    <property type="entry name" value="Aminotransferase_I/II_large"/>
</dbReference>
<keyword evidence="2" id="KW-0663">Pyridoxal phosphate</keyword>
<dbReference type="InterPro" id="IPR015422">
    <property type="entry name" value="PyrdxlP-dep_Trfase_small"/>
</dbReference>
<dbReference type="PANTHER" id="PTHR42885">
    <property type="entry name" value="HISTIDINOL-PHOSPHATE AMINOTRANSFERASE-RELATED"/>
    <property type="match status" value="1"/>
</dbReference>
<dbReference type="Gene3D" id="3.40.640.10">
    <property type="entry name" value="Type I PLP-dependent aspartate aminotransferase-like (Major domain)"/>
    <property type="match status" value="1"/>
</dbReference>
<evidence type="ECO:0000256" key="1">
    <source>
        <dbReference type="ARBA" id="ARBA00001933"/>
    </source>
</evidence>
<sequence length="357" mass="37805">MSEQSADGVEHARLRHHGDVDARPGMLDFAVNVRGSAPPEWLRARLAARLGELGRYPSAEDERVARAAVAARHGRRADEVLLLAGAAEGFAMLPRLASRAAAVVHPSFTEPELALRAAGIPVRRVVLSPPYVLDPGAVPDDADLVVVGNPTNPTSVLHAAETIRALCAPGRIVVVDEAFADAVPGEPQSLAHTSVPGLLVLRSLTKTWALAGLRCGYFLGDPALLTRLAHGRPHWPLGTLQLEAIAATAQPHAVAEAERIAQRAVDERGVMIDRLRALGVTVHTPAEGPFLLLSVPDGALLRKHLADKGIAVRRADTFPGLGPNHLRVAVRAAADVDRLIEAIVTAPAGVARADERR</sequence>
<dbReference type="Proteomes" id="UP001500603">
    <property type="component" value="Unassembled WGS sequence"/>
</dbReference>
<proteinExistence type="predicted"/>
<evidence type="ECO:0000256" key="2">
    <source>
        <dbReference type="ARBA" id="ARBA00022898"/>
    </source>
</evidence>
<name>A0ABP9KG11_9NOCA</name>
<organism evidence="4 5">
    <name type="scientific">Nocardia callitridis</name>
    <dbReference type="NCBI Taxonomy" id="648753"/>
    <lineage>
        <taxon>Bacteria</taxon>
        <taxon>Bacillati</taxon>
        <taxon>Actinomycetota</taxon>
        <taxon>Actinomycetes</taxon>
        <taxon>Mycobacteriales</taxon>
        <taxon>Nocardiaceae</taxon>
        <taxon>Nocardia</taxon>
    </lineage>
</organism>
<evidence type="ECO:0000259" key="3">
    <source>
        <dbReference type="Pfam" id="PF00155"/>
    </source>
</evidence>
<evidence type="ECO:0000313" key="5">
    <source>
        <dbReference type="Proteomes" id="UP001500603"/>
    </source>
</evidence>
<dbReference type="Gene3D" id="3.90.1150.10">
    <property type="entry name" value="Aspartate Aminotransferase, domain 1"/>
    <property type="match status" value="1"/>
</dbReference>
<dbReference type="RefSeq" id="WP_345496785.1">
    <property type="nucleotide sequence ID" value="NZ_BAABJM010000003.1"/>
</dbReference>
<keyword evidence="5" id="KW-1185">Reference proteome</keyword>
<dbReference type="Pfam" id="PF00155">
    <property type="entry name" value="Aminotran_1_2"/>
    <property type="match status" value="1"/>
</dbReference>
<protein>
    <submittedName>
        <fullName evidence="4">Rv2231c family pyridoxal phosphate-dependent protein CobC</fullName>
    </submittedName>
</protein>
<dbReference type="EMBL" id="BAABJM010000003">
    <property type="protein sequence ID" value="GAA5058093.1"/>
    <property type="molecule type" value="Genomic_DNA"/>
</dbReference>
<comment type="caution">
    <text evidence="4">The sequence shown here is derived from an EMBL/GenBank/DDBJ whole genome shotgun (WGS) entry which is preliminary data.</text>
</comment>
<accession>A0ABP9KG11</accession>
<gene>
    <name evidence="4" type="primary">cobC</name>
    <name evidence="4" type="ORF">GCM10023318_37030</name>
</gene>
<reference evidence="5" key="1">
    <citation type="journal article" date="2019" name="Int. J. Syst. Evol. Microbiol.">
        <title>The Global Catalogue of Microorganisms (GCM) 10K type strain sequencing project: providing services to taxonomists for standard genome sequencing and annotation.</title>
        <authorList>
            <consortium name="The Broad Institute Genomics Platform"/>
            <consortium name="The Broad Institute Genome Sequencing Center for Infectious Disease"/>
            <person name="Wu L."/>
            <person name="Ma J."/>
        </authorList>
    </citation>
    <scope>NUCLEOTIDE SEQUENCE [LARGE SCALE GENOMIC DNA]</scope>
    <source>
        <strain evidence="5">JCM 18298</strain>
    </source>
</reference>
<dbReference type="SUPFAM" id="SSF53383">
    <property type="entry name" value="PLP-dependent transferases"/>
    <property type="match status" value="1"/>
</dbReference>
<dbReference type="NCBIfam" id="NF005915">
    <property type="entry name" value="PRK07908.1"/>
    <property type="match status" value="1"/>
</dbReference>
<comment type="cofactor">
    <cofactor evidence="1">
        <name>pyridoxal 5'-phosphate</name>
        <dbReference type="ChEBI" id="CHEBI:597326"/>
    </cofactor>
</comment>